<dbReference type="Proteomes" id="UP000248314">
    <property type="component" value="Unassembled WGS sequence"/>
</dbReference>
<feature type="transmembrane region" description="Helical" evidence="1">
    <location>
        <begin position="12"/>
        <end position="33"/>
    </location>
</feature>
<sequence length="59" mass="6972">MNGLPIANEQVTFPFFILHCFKKLFIHVAKILVSSFFLQRFMRICICLLNLRIEKNGEK</sequence>
<organism evidence="2 3">
    <name type="scientific">Hoylesella shahii DSM 15611 = JCM 12083</name>
    <dbReference type="NCBI Taxonomy" id="1122991"/>
    <lineage>
        <taxon>Bacteria</taxon>
        <taxon>Pseudomonadati</taxon>
        <taxon>Bacteroidota</taxon>
        <taxon>Bacteroidia</taxon>
        <taxon>Bacteroidales</taxon>
        <taxon>Prevotellaceae</taxon>
        <taxon>Hoylesella</taxon>
    </lineage>
</organism>
<keyword evidence="1" id="KW-0472">Membrane</keyword>
<evidence type="ECO:0000256" key="1">
    <source>
        <dbReference type="SAM" id="Phobius"/>
    </source>
</evidence>
<dbReference type="AlphaFoldDB" id="A0A318IF12"/>
<name>A0A318IF12_9BACT</name>
<keyword evidence="1" id="KW-1133">Transmembrane helix</keyword>
<evidence type="ECO:0000313" key="3">
    <source>
        <dbReference type="Proteomes" id="UP000248314"/>
    </source>
</evidence>
<accession>A0A318IF12</accession>
<proteinExistence type="predicted"/>
<gene>
    <name evidence="2" type="ORF">EJ73_00700</name>
</gene>
<dbReference type="EMBL" id="QJJX01000006">
    <property type="protein sequence ID" value="PXX23351.1"/>
    <property type="molecule type" value="Genomic_DNA"/>
</dbReference>
<reference evidence="2 3" key="1">
    <citation type="submission" date="2018-05" db="EMBL/GenBank/DDBJ databases">
        <title>Genomic Encyclopedia of Type Strains, Phase I: the one thousand microbial genomes (KMG-I) project.</title>
        <authorList>
            <person name="Kyrpides N."/>
        </authorList>
    </citation>
    <scope>NUCLEOTIDE SEQUENCE [LARGE SCALE GENOMIC DNA]</scope>
    <source>
        <strain evidence="2 3">DSM 15611</strain>
    </source>
</reference>
<comment type="caution">
    <text evidence="2">The sequence shown here is derived from an EMBL/GenBank/DDBJ whole genome shotgun (WGS) entry which is preliminary data.</text>
</comment>
<keyword evidence="3" id="KW-1185">Reference proteome</keyword>
<keyword evidence="1" id="KW-0812">Transmembrane</keyword>
<protein>
    <submittedName>
        <fullName evidence="2">Uncharacterized protein</fullName>
    </submittedName>
</protein>
<evidence type="ECO:0000313" key="2">
    <source>
        <dbReference type="EMBL" id="PXX23351.1"/>
    </source>
</evidence>